<evidence type="ECO:0000256" key="2">
    <source>
        <dbReference type="ARBA" id="ARBA00023235"/>
    </source>
</evidence>
<dbReference type="InterPro" id="IPR002942">
    <property type="entry name" value="S4_RNA-bd"/>
</dbReference>
<dbReference type="EC" id="5.4.99.-" evidence="4"/>
<dbReference type="InterPro" id="IPR042092">
    <property type="entry name" value="PsdUridine_s_RsuA/RluB/E/F_cat"/>
</dbReference>
<dbReference type="Gene3D" id="3.10.290.10">
    <property type="entry name" value="RNA-binding S4 domain"/>
    <property type="match status" value="1"/>
</dbReference>
<dbReference type="SUPFAM" id="SSF55174">
    <property type="entry name" value="Alpha-L RNA-binding motif"/>
    <property type="match status" value="1"/>
</dbReference>
<dbReference type="InterPro" id="IPR020103">
    <property type="entry name" value="PsdUridine_synth_cat_dom_sf"/>
</dbReference>
<comment type="similarity">
    <text evidence="1 4">Belongs to the pseudouridine synthase RsuA family.</text>
</comment>
<gene>
    <name evidence="6" type="ORF">PBV87_10655</name>
</gene>
<organism evidence="6 7">
    <name type="scientific">Holtiella tumoricola</name>
    <dbReference type="NCBI Taxonomy" id="3018743"/>
    <lineage>
        <taxon>Bacteria</taxon>
        <taxon>Bacillati</taxon>
        <taxon>Bacillota</taxon>
        <taxon>Clostridia</taxon>
        <taxon>Lachnospirales</taxon>
        <taxon>Cellulosilyticaceae</taxon>
        <taxon>Holtiella</taxon>
    </lineage>
</organism>
<dbReference type="GO" id="GO:0003723">
    <property type="term" value="F:RNA binding"/>
    <property type="evidence" value="ECO:0007669"/>
    <property type="project" value="UniProtKB-KW"/>
</dbReference>
<dbReference type="CDD" id="cd00165">
    <property type="entry name" value="S4"/>
    <property type="match status" value="1"/>
</dbReference>
<dbReference type="PROSITE" id="PS50889">
    <property type="entry name" value="S4"/>
    <property type="match status" value="1"/>
</dbReference>
<dbReference type="SMART" id="SM00363">
    <property type="entry name" value="S4"/>
    <property type="match status" value="1"/>
</dbReference>
<dbReference type="FunFam" id="3.30.70.1560:FF:000002">
    <property type="entry name" value="Pseudouridine synthase"/>
    <property type="match status" value="1"/>
</dbReference>
<dbReference type="InterPro" id="IPR050343">
    <property type="entry name" value="RsuA_PseudoU_synthase"/>
</dbReference>
<sequence length="230" mass="26297">MRINKLLSNKGICSRKQAHALIEAKRVLVNNQLCIPGQWVEEEDEIRIDHELIVTRDKVYIVLNKPVGITCTADPDVKDNIISFVNYPEYIFPVGRLDKDSQGLILLTNDGDLANEILDSENIHEKEYIVKVDRAFDEAFVKGMSEGVMLKGVKTRPCKVRAITEDTFSIIMTQGLNRQIRKMSKAFGYTVVRLERVRILHIGIEDLAYGSWRMLTKMELEELKMLSSSI</sequence>
<comment type="caution">
    <text evidence="6">The sequence shown here is derived from an EMBL/GenBank/DDBJ whole genome shotgun (WGS) entry which is preliminary data.</text>
</comment>
<evidence type="ECO:0000256" key="3">
    <source>
        <dbReference type="PROSITE-ProRule" id="PRU00182"/>
    </source>
</evidence>
<dbReference type="EMBL" id="JAQIFT010000043">
    <property type="protein sequence ID" value="MDA3731939.1"/>
    <property type="molecule type" value="Genomic_DNA"/>
</dbReference>
<keyword evidence="3" id="KW-0694">RNA-binding</keyword>
<dbReference type="Proteomes" id="UP001169242">
    <property type="component" value="Unassembled WGS sequence"/>
</dbReference>
<dbReference type="Pfam" id="PF01479">
    <property type="entry name" value="S4"/>
    <property type="match status" value="1"/>
</dbReference>
<dbReference type="PANTHER" id="PTHR47683">
    <property type="entry name" value="PSEUDOURIDINE SYNTHASE FAMILY PROTEIN-RELATED"/>
    <property type="match status" value="1"/>
</dbReference>
<keyword evidence="2 4" id="KW-0413">Isomerase</keyword>
<proteinExistence type="inferred from homology"/>
<dbReference type="GO" id="GO:0000455">
    <property type="term" value="P:enzyme-directed rRNA pseudouridine synthesis"/>
    <property type="evidence" value="ECO:0007669"/>
    <property type="project" value="UniProtKB-ARBA"/>
</dbReference>
<accession>A0AA42DN38</accession>
<dbReference type="AlphaFoldDB" id="A0AA42DN38"/>
<keyword evidence="7" id="KW-1185">Reference proteome</keyword>
<evidence type="ECO:0000259" key="5">
    <source>
        <dbReference type="SMART" id="SM00363"/>
    </source>
</evidence>
<dbReference type="InterPro" id="IPR000748">
    <property type="entry name" value="PsdUridine_synth_RsuA/RluB/E/F"/>
</dbReference>
<dbReference type="Gene3D" id="3.30.70.580">
    <property type="entry name" value="Pseudouridine synthase I, catalytic domain, N-terminal subdomain"/>
    <property type="match status" value="1"/>
</dbReference>
<feature type="domain" description="RNA-binding S4" evidence="5">
    <location>
        <begin position="1"/>
        <end position="67"/>
    </location>
</feature>
<dbReference type="InterPro" id="IPR020094">
    <property type="entry name" value="TruA/RsuA/RluB/E/F_N"/>
</dbReference>
<dbReference type="PANTHER" id="PTHR47683:SF2">
    <property type="entry name" value="RNA-BINDING S4 DOMAIN-CONTAINING PROTEIN"/>
    <property type="match status" value="1"/>
</dbReference>
<evidence type="ECO:0000256" key="4">
    <source>
        <dbReference type="RuleBase" id="RU003887"/>
    </source>
</evidence>
<evidence type="ECO:0000313" key="7">
    <source>
        <dbReference type="Proteomes" id="UP001169242"/>
    </source>
</evidence>
<dbReference type="InterPro" id="IPR036986">
    <property type="entry name" value="S4_RNA-bd_sf"/>
</dbReference>
<dbReference type="Pfam" id="PF00849">
    <property type="entry name" value="PseudoU_synth_2"/>
    <property type="match status" value="1"/>
</dbReference>
<dbReference type="SUPFAM" id="SSF55120">
    <property type="entry name" value="Pseudouridine synthase"/>
    <property type="match status" value="1"/>
</dbReference>
<dbReference type="PROSITE" id="PS01149">
    <property type="entry name" value="PSI_RSU"/>
    <property type="match status" value="1"/>
</dbReference>
<name>A0AA42DN38_9FIRM</name>
<dbReference type="Gene3D" id="3.30.70.1560">
    <property type="entry name" value="Alpha-L RNA-binding motif"/>
    <property type="match status" value="1"/>
</dbReference>
<dbReference type="InterPro" id="IPR018496">
    <property type="entry name" value="PsdUridine_synth_RsuA/RluB_CS"/>
</dbReference>
<evidence type="ECO:0000256" key="1">
    <source>
        <dbReference type="ARBA" id="ARBA00008348"/>
    </source>
</evidence>
<protein>
    <recommendedName>
        <fullName evidence="4">Pseudouridine synthase</fullName>
        <ecNumber evidence="4">5.4.99.-</ecNumber>
    </recommendedName>
</protein>
<dbReference type="InterPro" id="IPR006145">
    <property type="entry name" value="PsdUridine_synth_RsuA/RluA"/>
</dbReference>
<dbReference type="GO" id="GO:0120159">
    <property type="term" value="F:rRNA pseudouridine synthase activity"/>
    <property type="evidence" value="ECO:0007669"/>
    <property type="project" value="UniProtKB-ARBA"/>
</dbReference>
<dbReference type="NCBIfam" id="TIGR00093">
    <property type="entry name" value="pseudouridine synthase"/>
    <property type="match status" value="1"/>
</dbReference>
<reference evidence="6" key="1">
    <citation type="journal article" date="2023" name="Int. J. Syst. Evol. Microbiol.">
        <title>&lt;i&gt;Holtiella tumoricola&lt;/i&gt; gen. nov. sp. nov., isolated from a human clinical sample.</title>
        <authorList>
            <person name="Allen-Vercoe E."/>
            <person name="Daigneault M.C."/>
            <person name="Vancuren S.J."/>
            <person name="Cochrane K."/>
            <person name="O'Neal L.L."/>
            <person name="Sankaranarayanan K."/>
            <person name="Lawson P.A."/>
        </authorList>
    </citation>
    <scope>NUCLEOTIDE SEQUENCE</scope>
    <source>
        <strain evidence="6">CC70A</strain>
    </source>
</reference>
<evidence type="ECO:0000313" key="6">
    <source>
        <dbReference type="EMBL" id="MDA3731939.1"/>
    </source>
</evidence>